<dbReference type="Gene3D" id="2.130.10.10">
    <property type="entry name" value="YVTN repeat-like/Quinoprotein amine dehydrogenase"/>
    <property type="match status" value="2"/>
</dbReference>
<dbReference type="RefSeq" id="XP_034251441.1">
    <property type="nucleotide sequence ID" value="XM_034395550.1"/>
</dbReference>
<dbReference type="InterPro" id="IPR042410">
    <property type="entry name" value="WBSCR13"/>
</dbReference>
<feature type="region of interest" description="Disordered" evidence="2">
    <location>
        <begin position="32"/>
        <end position="69"/>
    </location>
</feature>
<dbReference type="SMART" id="SM00320">
    <property type="entry name" value="WD40"/>
    <property type="match status" value="5"/>
</dbReference>
<dbReference type="GO" id="GO:0005783">
    <property type="term" value="C:endoplasmic reticulum"/>
    <property type="evidence" value="ECO:0007669"/>
    <property type="project" value="TreeGrafter"/>
</dbReference>
<evidence type="ECO:0000256" key="1">
    <source>
        <dbReference type="PROSITE-ProRule" id="PRU00221"/>
    </source>
</evidence>
<dbReference type="PANTHER" id="PTHR44321">
    <property type="entry name" value="TRANSDUCIN BETA-LIKE PROTEIN 2"/>
    <property type="match status" value="1"/>
</dbReference>
<keyword evidence="3" id="KW-1185">Reference proteome</keyword>
<organism evidence="4">
    <name type="scientific">Thrips palmi</name>
    <name type="common">Melon thrips</name>
    <dbReference type="NCBI Taxonomy" id="161013"/>
    <lineage>
        <taxon>Eukaryota</taxon>
        <taxon>Metazoa</taxon>
        <taxon>Ecdysozoa</taxon>
        <taxon>Arthropoda</taxon>
        <taxon>Hexapoda</taxon>
        <taxon>Insecta</taxon>
        <taxon>Pterygota</taxon>
        <taxon>Neoptera</taxon>
        <taxon>Paraneoptera</taxon>
        <taxon>Thysanoptera</taxon>
        <taxon>Terebrantia</taxon>
        <taxon>Thripoidea</taxon>
        <taxon>Thripidae</taxon>
        <taxon>Thrips</taxon>
    </lineage>
</organism>
<dbReference type="InterPro" id="IPR001680">
    <property type="entry name" value="WD40_rpt"/>
</dbReference>
<dbReference type="InterPro" id="IPR015943">
    <property type="entry name" value="WD40/YVTN_repeat-like_dom_sf"/>
</dbReference>
<reference evidence="4" key="1">
    <citation type="submission" date="2025-08" db="UniProtKB">
        <authorList>
            <consortium name="RefSeq"/>
        </authorList>
    </citation>
    <scope>IDENTIFICATION</scope>
    <source>
        <tissue evidence="4">Total insect</tissue>
    </source>
</reference>
<dbReference type="PROSITE" id="PS50294">
    <property type="entry name" value="WD_REPEATS_REGION"/>
    <property type="match status" value="1"/>
</dbReference>
<dbReference type="Proteomes" id="UP000515158">
    <property type="component" value="Unplaced"/>
</dbReference>
<gene>
    <name evidence="4" type="primary">LOC117651503</name>
</gene>
<sequence>MEMSADLVLQTAVIGLCLAVVALLLNRLRSTKEENVQRKPEKKEKKVDHHQAAKPAASKKKQEKWASRDSKAFTHPWMLTSLKGHTGEVLDMDFSGNSKFLATCADDRTVLLWNSKHLDQKDNKSLRVNVEYDHATMVRWSPDSKAFIIHKGVENVVEVHKVVKKADGWIGSTSKAITFGKAHTDDVVGMDIAVNGRFIMTCSEKTDLVLWDLKGERLATLDTLTMQTHRARVSPCGHFIAASGFTPDVKVWEVVFTKSGEFDRVVRAFELKGHSSGVFDFAFSSDSSRMATISKDGNWRVFNTKIEYQKGEEPRLLQSGKHAPAAGAATKSHLALAPDGESFAVTTGSDLHLYVVSSGKLLATIKDLYGGPINCVRIDSTGQLVLTAGDRHVRVLHNMAHYMATAEVCAAKLKESGLSAATKERLSELVASSKAFLDKHSVTY</sequence>
<accession>A0A6P9A454</accession>
<dbReference type="GO" id="GO:0030968">
    <property type="term" value="P:endoplasmic reticulum unfolded protein response"/>
    <property type="evidence" value="ECO:0007669"/>
    <property type="project" value="TreeGrafter"/>
</dbReference>
<evidence type="ECO:0000313" key="4">
    <source>
        <dbReference type="RefSeq" id="XP_034251441.1"/>
    </source>
</evidence>
<dbReference type="SUPFAM" id="SSF50978">
    <property type="entry name" value="WD40 repeat-like"/>
    <property type="match status" value="1"/>
</dbReference>
<dbReference type="Pfam" id="PF00400">
    <property type="entry name" value="WD40"/>
    <property type="match status" value="4"/>
</dbReference>
<dbReference type="PROSITE" id="PS50082">
    <property type="entry name" value="WD_REPEATS_2"/>
    <property type="match status" value="3"/>
</dbReference>
<feature type="repeat" description="WD" evidence="1">
    <location>
        <begin position="180"/>
        <end position="221"/>
    </location>
</feature>
<proteinExistence type="predicted"/>
<keyword evidence="1" id="KW-0853">WD repeat</keyword>
<protein>
    <submittedName>
        <fullName evidence="4">Transducin beta-like protein 2 isoform X5</fullName>
    </submittedName>
</protein>
<dbReference type="PANTHER" id="PTHR44321:SF1">
    <property type="entry name" value="TRANSDUCIN BETA-LIKE PROTEIN 2"/>
    <property type="match status" value="1"/>
</dbReference>
<feature type="repeat" description="WD" evidence="1">
    <location>
        <begin position="82"/>
        <end position="114"/>
    </location>
</feature>
<name>A0A6P9A454_THRPL</name>
<dbReference type="OrthoDB" id="206335at2759"/>
<dbReference type="InterPro" id="IPR036322">
    <property type="entry name" value="WD40_repeat_dom_sf"/>
</dbReference>
<dbReference type="AlphaFoldDB" id="A0A6P9A454"/>
<evidence type="ECO:0000313" key="3">
    <source>
        <dbReference type="Proteomes" id="UP000515158"/>
    </source>
</evidence>
<dbReference type="GeneID" id="117651503"/>
<evidence type="ECO:0000256" key="2">
    <source>
        <dbReference type="SAM" id="MobiDB-lite"/>
    </source>
</evidence>
<feature type="repeat" description="WD" evidence="1">
    <location>
        <begin position="271"/>
        <end position="303"/>
    </location>
</feature>
<feature type="compositionally biased region" description="Basic and acidic residues" evidence="2">
    <location>
        <begin position="32"/>
        <end position="51"/>
    </location>
</feature>